<dbReference type="AlphaFoldDB" id="A0A5E7QGA2"/>
<gene>
    <name evidence="1" type="ORF">PS870_06298</name>
</gene>
<evidence type="ECO:0000313" key="1">
    <source>
        <dbReference type="EMBL" id="VVP61226.1"/>
    </source>
</evidence>
<sequence length="320" mass="36975">MMPTRSIPPLSGQDELPDYYVCLPVNLRPVADMFIRHLHELPYQQYRCCPHCDSSNVYFSKGVQPGFRLPTYRCSSCRKGYNSLTGTPFARLEHMHLWSTFAVYLLAGWPGPTAAPLIGISCNAFYRWVRAAREVMAQEFPELHQWWSARQDRQNLQPAEQIENQRQAVIGWLKNMLTIQTATCPNCGSTNTRLVEKSRPRPTFQCWRRQCPSTFSLLAGTALAHLGHPELWVEFLQGVLDGLGGYDLKRRSGLCLRTSIQWRRRFLSLIKEQGYVELLQWIKWIRSRRHKEAGQLSREGLLLDMAKRSVYPSSSWTAEL</sequence>
<protein>
    <recommendedName>
        <fullName evidence="3">Transposase zinc-ribbon domain-containing protein</fullName>
    </recommendedName>
</protein>
<dbReference type="Proteomes" id="UP000349468">
    <property type="component" value="Unassembled WGS sequence"/>
</dbReference>
<dbReference type="EMBL" id="CABVIK010000033">
    <property type="protein sequence ID" value="VVP61226.1"/>
    <property type="molecule type" value="Genomic_DNA"/>
</dbReference>
<proteinExistence type="predicted"/>
<dbReference type="RefSeq" id="WP_154914096.1">
    <property type="nucleotide sequence ID" value="NZ_CABVIK010000033.1"/>
</dbReference>
<evidence type="ECO:0000313" key="2">
    <source>
        <dbReference type="Proteomes" id="UP000349468"/>
    </source>
</evidence>
<reference evidence="1 2" key="1">
    <citation type="submission" date="2019-09" db="EMBL/GenBank/DDBJ databases">
        <authorList>
            <person name="Chandra G."/>
            <person name="Truman W A."/>
        </authorList>
    </citation>
    <scope>NUCLEOTIDE SEQUENCE [LARGE SCALE GENOMIC DNA]</scope>
    <source>
        <strain evidence="1">PS870</strain>
    </source>
</reference>
<name>A0A5E7QGA2_PSEFL</name>
<organism evidence="1 2">
    <name type="scientific">Pseudomonas fluorescens</name>
    <dbReference type="NCBI Taxonomy" id="294"/>
    <lineage>
        <taxon>Bacteria</taxon>
        <taxon>Pseudomonadati</taxon>
        <taxon>Pseudomonadota</taxon>
        <taxon>Gammaproteobacteria</taxon>
        <taxon>Pseudomonadales</taxon>
        <taxon>Pseudomonadaceae</taxon>
        <taxon>Pseudomonas</taxon>
    </lineage>
</organism>
<evidence type="ECO:0008006" key="3">
    <source>
        <dbReference type="Google" id="ProtNLM"/>
    </source>
</evidence>
<accession>A0A5E7QGA2</accession>